<dbReference type="InterPro" id="IPR032710">
    <property type="entry name" value="NTF2-like_dom_sf"/>
</dbReference>
<organism evidence="2 3">
    <name type="scientific">Roseibium aggregatum</name>
    <dbReference type="NCBI Taxonomy" id="187304"/>
    <lineage>
        <taxon>Bacteria</taxon>
        <taxon>Pseudomonadati</taxon>
        <taxon>Pseudomonadota</taxon>
        <taxon>Alphaproteobacteria</taxon>
        <taxon>Hyphomicrobiales</taxon>
        <taxon>Stappiaceae</taxon>
        <taxon>Roseibium</taxon>
    </lineage>
</organism>
<dbReference type="Pfam" id="PF14534">
    <property type="entry name" value="DUF4440"/>
    <property type="match status" value="1"/>
</dbReference>
<dbReference type="AlphaFoldDB" id="A0A0M6Y6E2"/>
<dbReference type="Gene3D" id="3.10.450.50">
    <property type="match status" value="1"/>
</dbReference>
<name>A0A0M6Y6E2_9HYPH</name>
<dbReference type="STRING" id="187304.B0E33_02730"/>
<dbReference type="SUPFAM" id="SSF54427">
    <property type="entry name" value="NTF2-like"/>
    <property type="match status" value="1"/>
</dbReference>
<dbReference type="InterPro" id="IPR027843">
    <property type="entry name" value="DUF4440"/>
</dbReference>
<evidence type="ECO:0000259" key="1">
    <source>
        <dbReference type="Pfam" id="PF14534"/>
    </source>
</evidence>
<evidence type="ECO:0000313" key="2">
    <source>
        <dbReference type="EMBL" id="CTQ45665.1"/>
    </source>
</evidence>
<dbReference type="Proteomes" id="UP000048926">
    <property type="component" value="Unassembled WGS sequence"/>
</dbReference>
<gene>
    <name evidence="2" type="ORF">LAL4801_04119</name>
</gene>
<evidence type="ECO:0000313" key="3">
    <source>
        <dbReference type="Proteomes" id="UP000048926"/>
    </source>
</evidence>
<dbReference type="EMBL" id="CXST01000002">
    <property type="protein sequence ID" value="CTQ45665.1"/>
    <property type="molecule type" value="Genomic_DNA"/>
</dbReference>
<protein>
    <recommendedName>
        <fullName evidence="1">DUF4440 domain-containing protein</fullName>
    </recommendedName>
</protein>
<reference evidence="3" key="1">
    <citation type="submission" date="2015-07" db="EMBL/GenBank/DDBJ databases">
        <authorList>
            <person name="Rodrigo-Torres Lidia"/>
            <person name="Arahal R.David."/>
        </authorList>
    </citation>
    <scope>NUCLEOTIDE SEQUENCE [LARGE SCALE GENOMIC DNA]</scope>
    <source>
        <strain evidence="3">CECT 4801</strain>
    </source>
</reference>
<proteinExistence type="predicted"/>
<dbReference type="RefSeq" id="WP_055658811.1">
    <property type="nucleotide sequence ID" value="NZ_CXST01000002.1"/>
</dbReference>
<sequence length="132" mass="15167">MSDTCLTLDDIETLTRLEESLWRAETRYDPVLMDRIFADDFFEFGRSGRIYPREDLILPACAARPIDVRLPLPGLKFTVIDTNSVLVTYVSEVRRALDNVETANRSSIWSRRDGAWQLRFHQGTACQAPTDK</sequence>
<feature type="domain" description="DUF4440" evidence="1">
    <location>
        <begin position="14"/>
        <end position="118"/>
    </location>
</feature>
<keyword evidence="3" id="KW-1185">Reference proteome</keyword>
<accession>A0A0M6Y6E2</accession>